<dbReference type="AlphaFoldDB" id="A0A1H5PW77"/>
<keyword evidence="2" id="KW-1185">Reference proteome</keyword>
<accession>A0A1H5PW77</accession>
<sequence length="303" mass="34797">MRQRTDLFNPLSVVVTHDDFDDGACGWMDLTPNFTEPGFTHRPTVLDKSRWGAPMLSTSTYSYVGTGGSMHGTYSLKLATKPVAARYEEKPAVGSFSHAIKRLSMFRPINRLQFEMWYTYTPEQDRHAIGERDIRAFGFLFDIQDHESRWMPGLRYLNSVNGELAQRWQTTSASDVTDVEWAYGREGEWNIRGIDPQWYGRRHADGSADAFKDVPGGDQQLCYNESDDKVNWLYFRLLLDVPNRRYLEFQSMDTVVDLSAAAQPTVTRRYARIGGLVNPILWVENDADRRVFFHLDSALVSID</sequence>
<dbReference type="STRING" id="561176.SAMN04488561_6223"/>
<gene>
    <name evidence="1" type="ORF">SAMN04488561_6223</name>
</gene>
<evidence type="ECO:0000313" key="2">
    <source>
        <dbReference type="Proteomes" id="UP000181980"/>
    </source>
</evidence>
<protein>
    <submittedName>
        <fullName evidence="1">Uncharacterized protein</fullName>
    </submittedName>
</protein>
<evidence type="ECO:0000313" key="1">
    <source>
        <dbReference type="EMBL" id="SEF18103.1"/>
    </source>
</evidence>
<dbReference type="InterPro" id="IPR046663">
    <property type="entry name" value="DUF6772"/>
</dbReference>
<organism evidence="1 2">
    <name type="scientific">Jiangella alba</name>
    <dbReference type="NCBI Taxonomy" id="561176"/>
    <lineage>
        <taxon>Bacteria</taxon>
        <taxon>Bacillati</taxon>
        <taxon>Actinomycetota</taxon>
        <taxon>Actinomycetes</taxon>
        <taxon>Jiangellales</taxon>
        <taxon>Jiangellaceae</taxon>
        <taxon>Jiangella</taxon>
    </lineage>
</organism>
<name>A0A1H5PW77_9ACTN</name>
<dbReference type="Proteomes" id="UP000181980">
    <property type="component" value="Unassembled WGS sequence"/>
</dbReference>
<proteinExistence type="predicted"/>
<dbReference type="Pfam" id="PF20562">
    <property type="entry name" value="DUF6772"/>
    <property type="match status" value="1"/>
</dbReference>
<reference evidence="2" key="1">
    <citation type="submission" date="2016-10" db="EMBL/GenBank/DDBJ databases">
        <authorList>
            <person name="Varghese N."/>
            <person name="Submissions S."/>
        </authorList>
    </citation>
    <scope>NUCLEOTIDE SEQUENCE [LARGE SCALE GENOMIC DNA]</scope>
    <source>
        <strain evidence="2">DSM 45237</strain>
    </source>
</reference>
<dbReference type="RefSeq" id="WP_069112251.1">
    <property type="nucleotide sequence ID" value="NZ_FNUC01000004.1"/>
</dbReference>
<dbReference type="OrthoDB" id="1030000at2"/>
<dbReference type="EMBL" id="FNUC01000004">
    <property type="protein sequence ID" value="SEF18103.1"/>
    <property type="molecule type" value="Genomic_DNA"/>
</dbReference>